<feature type="region of interest" description="Disordered" evidence="1">
    <location>
        <begin position="1"/>
        <end position="20"/>
    </location>
</feature>
<evidence type="ECO:0000313" key="2">
    <source>
        <dbReference type="EMBL" id="KAF5231472.1"/>
    </source>
</evidence>
<evidence type="ECO:0000256" key="1">
    <source>
        <dbReference type="SAM" id="MobiDB-lite"/>
    </source>
</evidence>
<accession>A0A8H5DQ11</accession>
<comment type="caution">
    <text evidence="2">The sequence shown here is derived from an EMBL/GenBank/DDBJ whole genome shotgun (WGS) entry which is preliminary data.</text>
</comment>
<proteinExistence type="predicted"/>
<organism evidence="2 3">
    <name type="scientific">Fusarium anthophilum</name>
    <dbReference type="NCBI Taxonomy" id="48485"/>
    <lineage>
        <taxon>Eukaryota</taxon>
        <taxon>Fungi</taxon>
        <taxon>Dikarya</taxon>
        <taxon>Ascomycota</taxon>
        <taxon>Pezizomycotina</taxon>
        <taxon>Sordariomycetes</taxon>
        <taxon>Hypocreomycetidae</taxon>
        <taxon>Hypocreales</taxon>
        <taxon>Nectriaceae</taxon>
        <taxon>Fusarium</taxon>
        <taxon>Fusarium fujikuroi species complex</taxon>
    </lineage>
</organism>
<keyword evidence="3" id="KW-1185">Reference proteome</keyword>
<feature type="compositionally biased region" description="Polar residues" evidence="1">
    <location>
        <begin position="1"/>
        <end position="17"/>
    </location>
</feature>
<evidence type="ECO:0000313" key="3">
    <source>
        <dbReference type="Proteomes" id="UP000573603"/>
    </source>
</evidence>
<dbReference type="Proteomes" id="UP000573603">
    <property type="component" value="Unassembled WGS sequence"/>
</dbReference>
<sequence length="326" mass="35989">MTAQGSPEGSSRLNGDSQCDFEPMPFAQELALDSDLPWGLNVPSLPLFPPFVLDSAPDVMLGLEQLDPKDIEFSSGRLSEPGLSFLSLEQLDPLQAKCGAIQALLQAPGPELPEDVVTRNFQHHIPILHAPTFNLATASPLLVLAMFTAGACYTDIVRPAKYISAMAIRALANVEQHPDLSQSSRLDSLDRQVASDFSGPNIVRLAARVACLGNSSNFDSVNRVLDQWPAVWERRTWRDTDYENLAFSLDPLPFWWLAKLSVLLHCGRDCFSVGSEFTIVNKTGGSFRDSYSSQVKIFRWLGKLRQKKSPDQTQKVESLASLMPPM</sequence>
<dbReference type="EMBL" id="JABEVY010000479">
    <property type="protein sequence ID" value="KAF5231472.1"/>
    <property type="molecule type" value="Genomic_DNA"/>
</dbReference>
<gene>
    <name evidence="2" type="ORF">FANTH_13384</name>
</gene>
<name>A0A8H5DQ11_9HYPO</name>
<evidence type="ECO:0008006" key="4">
    <source>
        <dbReference type="Google" id="ProtNLM"/>
    </source>
</evidence>
<dbReference type="AlphaFoldDB" id="A0A8H5DQ11"/>
<protein>
    <recommendedName>
        <fullName evidence="4">Transcription factor</fullName>
    </recommendedName>
</protein>
<reference evidence="2 3" key="1">
    <citation type="journal article" date="2020" name="BMC Genomics">
        <title>Correction to: Identification and distribution of gene clusters required for synthesis of sphingolipid metabolism inhibitors in diverse species of the filamentous fungus Fusarium.</title>
        <authorList>
            <person name="Kim H.S."/>
            <person name="Lohmar J.M."/>
            <person name="Busman M."/>
            <person name="Brown D.W."/>
            <person name="Naumann T.A."/>
            <person name="Divon H.H."/>
            <person name="Lysoe E."/>
            <person name="Uhlig S."/>
            <person name="Proctor R.H."/>
        </authorList>
    </citation>
    <scope>NUCLEOTIDE SEQUENCE [LARGE SCALE GENOMIC DNA]</scope>
    <source>
        <strain evidence="2 3">NRRL 25214</strain>
    </source>
</reference>